<dbReference type="OrthoDB" id="433474at2759"/>
<dbReference type="PANTHER" id="PTHR48081">
    <property type="entry name" value="AB HYDROLASE SUPERFAMILY PROTEIN C4A8.06C"/>
    <property type="match status" value="1"/>
</dbReference>
<dbReference type="Gene3D" id="3.40.50.1820">
    <property type="entry name" value="alpha/beta hydrolase"/>
    <property type="match status" value="1"/>
</dbReference>
<comment type="caution">
    <text evidence="3">The sequence shown here is derived from an EMBL/GenBank/DDBJ whole genome shotgun (WGS) entry which is preliminary data.</text>
</comment>
<dbReference type="InterPro" id="IPR050300">
    <property type="entry name" value="GDXG_lipolytic_enzyme"/>
</dbReference>
<sequence length="328" mass="34824">MPFKIDPEVGAAIAALSPPGSEPPPPTPVGDVATRRAGVETMFPALMPPMPKDVTTKDYHVAASDGHQILLRFYTKNGATAKSTAGVLYMHGGGFIAGSVPLYDPVVGNYVSKTGVPFLNVEYRLAPENVYPVPVEDCYAGLVWLHEHASELGIDPAKIAIMGDSGGGGMAAALTHLAKERKGSSIAKQILIYPMLDDRNVAQDDHLAAFAVWSSTDNETGWGAMLGSRRGTSTVPPTAAPARMTDATGLPPMYIETGELDLFRAENLVYAAQFGKAGVSVEVHVHPGCPHGYDLFAPNSKVTKRAFEDRFRAILSIEPLEGASSPKL</sequence>
<reference evidence="3" key="1">
    <citation type="journal article" date="2020" name="Stud. Mycol.">
        <title>101 Dothideomycetes genomes: a test case for predicting lifestyles and emergence of pathogens.</title>
        <authorList>
            <person name="Haridas S."/>
            <person name="Albert R."/>
            <person name="Binder M."/>
            <person name="Bloem J."/>
            <person name="Labutti K."/>
            <person name="Salamov A."/>
            <person name="Andreopoulos B."/>
            <person name="Baker S."/>
            <person name="Barry K."/>
            <person name="Bills G."/>
            <person name="Bluhm B."/>
            <person name="Cannon C."/>
            <person name="Castanera R."/>
            <person name="Culley D."/>
            <person name="Daum C."/>
            <person name="Ezra D."/>
            <person name="Gonzalez J."/>
            <person name="Henrissat B."/>
            <person name="Kuo A."/>
            <person name="Liang C."/>
            <person name="Lipzen A."/>
            <person name="Lutzoni F."/>
            <person name="Magnuson J."/>
            <person name="Mondo S."/>
            <person name="Nolan M."/>
            <person name="Ohm R."/>
            <person name="Pangilinan J."/>
            <person name="Park H.-J."/>
            <person name="Ramirez L."/>
            <person name="Alfaro M."/>
            <person name="Sun H."/>
            <person name="Tritt A."/>
            <person name="Yoshinaga Y."/>
            <person name="Zwiers L.-H."/>
            <person name="Turgeon B."/>
            <person name="Goodwin S."/>
            <person name="Spatafora J."/>
            <person name="Crous P."/>
            <person name="Grigoriev I."/>
        </authorList>
    </citation>
    <scope>NUCLEOTIDE SEQUENCE</scope>
    <source>
        <strain evidence="3">CBS 130266</strain>
    </source>
</reference>
<evidence type="ECO:0000313" key="4">
    <source>
        <dbReference type="Proteomes" id="UP000800235"/>
    </source>
</evidence>
<dbReference type="EMBL" id="MU007121">
    <property type="protein sequence ID" value="KAF2418993.1"/>
    <property type="molecule type" value="Genomic_DNA"/>
</dbReference>
<dbReference type="Proteomes" id="UP000800235">
    <property type="component" value="Unassembled WGS sequence"/>
</dbReference>
<keyword evidence="4" id="KW-1185">Reference proteome</keyword>
<feature type="domain" description="Alpha/beta hydrolase fold-3" evidence="2">
    <location>
        <begin position="87"/>
        <end position="293"/>
    </location>
</feature>
<evidence type="ECO:0000256" key="1">
    <source>
        <dbReference type="ARBA" id="ARBA00022801"/>
    </source>
</evidence>
<evidence type="ECO:0000313" key="3">
    <source>
        <dbReference type="EMBL" id="KAF2418993.1"/>
    </source>
</evidence>
<proteinExistence type="predicted"/>
<keyword evidence="1" id="KW-0378">Hydrolase</keyword>
<organism evidence="3 4">
    <name type="scientific">Tothia fuscella</name>
    <dbReference type="NCBI Taxonomy" id="1048955"/>
    <lineage>
        <taxon>Eukaryota</taxon>
        <taxon>Fungi</taxon>
        <taxon>Dikarya</taxon>
        <taxon>Ascomycota</taxon>
        <taxon>Pezizomycotina</taxon>
        <taxon>Dothideomycetes</taxon>
        <taxon>Pleosporomycetidae</taxon>
        <taxon>Venturiales</taxon>
        <taxon>Cylindrosympodiaceae</taxon>
        <taxon>Tothia</taxon>
    </lineage>
</organism>
<dbReference type="PANTHER" id="PTHR48081:SF8">
    <property type="entry name" value="ALPHA_BETA HYDROLASE FOLD-3 DOMAIN-CONTAINING PROTEIN-RELATED"/>
    <property type="match status" value="1"/>
</dbReference>
<name>A0A9P4NFS5_9PEZI</name>
<dbReference type="InterPro" id="IPR013094">
    <property type="entry name" value="AB_hydrolase_3"/>
</dbReference>
<evidence type="ECO:0000259" key="2">
    <source>
        <dbReference type="Pfam" id="PF07859"/>
    </source>
</evidence>
<accession>A0A9P4NFS5</accession>
<dbReference type="InterPro" id="IPR029058">
    <property type="entry name" value="AB_hydrolase_fold"/>
</dbReference>
<gene>
    <name evidence="3" type="ORF">EJ08DRAFT_654109</name>
</gene>
<dbReference type="AlphaFoldDB" id="A0A9P4NFS5"/>
<dbReference type="GO" id="GO:0016787">
    <property type="term" value="F:hydrolase activity"/>
    <property type="evidence" value="ECO:0007669"/>
    <property type="project" value="UniProtKB-KW"/>
</dbReference>
<protein>
    <recommendedName>
        <fullName evidence="2">Alpha/beta hydrolase fold-3 domain-containing protein</fullName>
    </recommendedName>
</protein>
<dbReference type="Pfam" id="PF07859">
    <property type="entry name" value="Abhydrolase_3"/>
    <property type="match status" value="1"/>
</dbReference>
<dbReference type="SUPFAM" id="SSF53474">
    <property type="entry name" value="alpha/beta-Hydrolases"/>
    <property type="match status" value="1"/>
</dbReference>